<name>A0A0L0FCV0_9EUKA</name>
<keyword evidence="10" id="KW-1185">Reference proteome</keyword>
<evidence type="ECO:0000256" key="4">
    <source>
        <dbReference type="ARBA" id="ARBA00022618"/>
    </source>
</evidence>
<dbReference type="EMBL" id="KQ244526">
    <property type="protein sequence ID" value="KNC74316.1"/>
    <property type="molecule type" value="Genomic_DNA"/>
</dbReference>
<dbReference type="AlphaFoldDB" id="A0A0L0FCV0"/>
<dbReference type="GO" id="GO:0007346">
    <property type="term" value="P:regulation of mitotic cell cycle"/>
    <property type="evidence" value="ECO:0007669"/>
    <property type="project" value="TreeGrafter"/>
</dbReference>
<gene>
    <name evidence="9" type="ORF">SARC_13133</name>
</gene>
<feature type="non-terminal residue" evidence="9">
    <location>
        <position position="1"/>
    </location>
</feature>
<dbReference type="OrthoDB" id="5844105at2759"/>
<evidence type="ECO:0000256" key="7">
    <source>
        <dbReference type="ARBA" id="ARBA00023306"/>
    </source>
</evidence>
<dbReference type="RefSeq" id="XP_014148218.1">
    <property type="nucleotide sequence ID" value="XM_014292743.1"/>
</dbReference>
<keyword evidence="3" id="KW-0963">Cytoplasm</keyword>
<evidence type="ECO:0000256" key="1">
    <source>
        <dbReference type="ARBA" id="ARBA00004123"/>
    </source>
</evidence>
<dbReference type="PANTHER" id="PTHR12955:SF1">
    <property type="entry name" value="INTEGRATOR COMPLEX SUBUNIT 13"/>
    <property type="match status" value="1"/>
</dbReference>
<feature type="non-terminal residue" evidence="9">
    <location>
        <position position="337"/>
    </location>
</feature>
<evidence type="ECO:0000256" key="6">
    <source>
        <dbReference type="ARBA" id="ARBA00023242"/>
    </source>
</evidence>
<keyword evidence="4" id="KW-0132">Cell division</keyword>
<evidence type="ECO:0000256" key="5">
    <source>
        <dbReference type="ARBA" id="ARBA00022776"/>
    </source>
</evidence>
<proteinExistence type="inferred from homology"/>
<evidence type="ECO:0000256" key="2">
    <source>
        <dbReference type="ARBA" id="ARBA00004496"/>
    </source>
</evidence>
<dbReference type="GO" id="GO:0005737">
    <property type="term" value="C:cytoplasm"/>
    <property type="evidence" value="ECO:0007669"/>
    <property type="project" value="UniProtKB-SubCell"/>
</dbReference>
<dbReference type="STRING" id="667725.A0A0L0FCV0"/>
<sequence>DLDGPITPEIWSAILQSVCDYARVVFDLFHGDKRLSLIINGATPVVLNTWANSQQTLSHVMERLSSHKYSSDATSDRSSTDRLNVGLRAAVRLLTEGDKSGPKRIKQQYENIRLIVMRSSPTEARANADEGVLHSRYFEVSDGVTDVPTDDLRLMLLKILNETFQSDRVLLDLMRRVELCVLNYTQESLPLNSDCTATVPMDIDEGSVVEPSYFSGVRRLSSVLYSCAYTVPCNHAQVFMPRLVRLHYSVHLMLICGIPMKENAGSHTKNSYDVSVLLGGESTLPERLSYQQQEDQLYLPKTSAHIDEVRVKWPSKGKLAITGAYILPVVSAFRVTP</sequence>
<dbReference type="GO" id="GO:0032039">
    <property type="term" value="C:integrator complex"/>
    <property type="evidence" value="ECO:0007669"/>
    <property type="project" value="TreeGrafter"/>
</dbReference>
<comment type="subcellular location">
    <subcellularLocation>
        <location evidence="2">Cytoplasm</location>
    </subcellularLocation>
    <subcellularLocation>
        <location evidence="1">Nucleus</location>
    </subcellularLocation>
</comment>
<dbReference type="Proteomes" id="UP000054560">
    <property type="component" value="Unassembled WGS sequence"/>
</dbReference>
<keyword evidence="6" id="KW-0539">Nucleus</keyword>
<dbReference type="GO" id="GO:0051301">
    <property type="term" value="P:cell division"/>
    <property type="evidence" value="ECO:0007669"/>
    <property type="project" value="UniProtKB-KW"/>
</dbReference>
<organism evidence="9 10">
    <name type="scientific">Sphaeroforma arctica JP610</name>
    <dbReference type="NCBI Taxonomy" id="667725"/>
    <lineage>
        <taxon>Eukaryota</taxon>
        <taxon>Ichthyosporea</taxon>
        <taxon>Ichthyophonida</taxon>
        <taxon>Sphaeroforma</taxon>
    </lineage>
</organism>
<keyword evidence="5" id="KW-0498">Mitosis</keyword>
<accession>A0A0L0FCV0</accession>
<dbReference type="InterPro" id="IPR019355">
    <property type="entry name" value="Cell_cycle_regulator_Mat89Bb"/>
</dbReference>
<evidence type="ECO:0000256" key="3">
    <source>
        <dbReference type="ARBA" id="ARBA00022490"/>
    </source>
</evidence>
<keyword evidence="7" id="KW-0131">Cell cycle</keyword>
<comment type="similarity">
    <text evidence="8">Belongs to the Integrator subunit 13 family.</text>
</comment>
<evidence type="ECO:0000313" key="9">
    <source>
        <dbReference type="EMBL" id="KNC74316.1"/>
    </source>
</evidence>
<dbReference type="Pfam" id="PF10221">
    <property type="entry name" value="Mat89Bb"/>
    <property type="match status" value="1"/>
</dbReference>
<reference evidence="9 10" key="1">
    <citation type="submission" date="2011-02" db="EMBL/GenBank/DDBJ databases">
        <title>The Genome Sequence of Sphaeroforma arctica JP610.</title>
        <authorList>
            <consortium name="The Broad Institute Genome Sequencing Platform"/>
            <person name="Russ C."/>
            <person name="Cuomo C."/>
            <person name="Young S.K."/>
            <person name="Zeng Q."/>
            <person name="Gargeya S."/>
            <person name="Alvarado L."/>
            <person name="Berlin A."/>
            <person name="Chapman S.B."/>
            <person name="Chen Z."/>
            <person name="Freedman E."/>
            <person name="Gellesch M."/>
            <person name="Goldberg J."/>
            <person name="Griggs A."/>
            <person name="Gujja S."/>
            <person name="Heilman E."/>
            <person name="Heiman D."/>
            <person name="Howarth C."/>
            <person name="Mehta T."/>
            <person name="Neiman D."/>
            <person name="Pearson M."/>
            <person name="Roberts A."/>
            <person name="Saif S."/>
            <person name="Shea T."/>
            <person name="Shenoy N."/>
            <person name="Sisk P."/>
            <person name="Stolte C."/>
            <person name="Sykes S."/>
            <person name="White J."/>
            <person name="Yandava C."/>
            <person name="Burger G."/>
            <person name="Gray M.W."/>
            <person name="Holland P.W.H."/>
            <person name="King N."/>
            <person name="Lang F.B.F."/>
            <person name="Roger A.J."/>
            <person name="Ruiz-Trillo I."/>
            <person name="Haas B."/>
            <person name="Nusbaum C."/>
            <person name="Birren B."/>
        </authorList>
    </citation>
    <scope>NUCLEOTIDE SEQUENCE [LARGE SCALE GENOMIC DNA]</scope>
    <source>
        <strain evidence="9 10">JP610</strain>
    </source>
</reference>
<evidence type="ECO:0000313" key="10">
    <source>
        <dbReference type="Proteomes" id="UP000054560"/>
    </source>
</evidence>
<evidence type="ECO:0000256" key="8">
    <source>
        <dbReference type="ARBA" id="ARBA00061603"/>
    </source>
</evidence>
<dbReference type="GeneID" id="25913637"/>
<dbReference type="GO" id="GO:0051642">
    <property type="term" value="P:centrosome localization"/>
    <property type="evidence" value="ECO:0007669"/>
    <property type="project" value="TreeGrafter"/>
</dbReference>
<dbReference type="PANTHER" id="PTHR12955">
    <property type="entry name" value="SARCOMA ANTIGEN NY-SAR-95-RELATED"/>
    <property type="match status" value="1"/>
</dbReference>
<protein>
    <submittedName>
        <fullName evidence="9">Uncharacterized protein</fullName>
    </submittedName>
</protein>